<evidence type="ECO:0000256" key="1">
    <source>
        <dbReference type="ARBA" id="ARBA00023125"/>
    </source>
</evidence>
<dbReference type="Gene3D" id="1.10.10.60">
    <property type="entry name" value="Homeodomain-like"/>
    <property type="match status" value="1"/>
</dbReference>
<feature type="DNA-binding region" description="H-T-H motif" evidence="2">
    <location>
        <begin position="60"/>
        <end position="79"/>
    </location>
</feature>
<dbReference type="OrthoDB" id="494991at2"/>
<keyword evidence="1 2" id="KW-0238">DNA-binding</keyword>
<accession>A0A923KWD5</accession>
<dbReference type="AlphaFoldDB" id="A0A923KWD5"/>
<name>A0A923KWD5_9FIRM</name>
<dbReference type="PROSITE" id="PS50977">
    <property type="entry name" value="HTH_TETR_2"/>
    <property type="match status" value="1"/>
</dbReference>
<dbReference type="EMBL" id="WJBD01000006">
    <property type="protein sequence ID" value="MBC3887943.1"/>
    <property type="molecule type" value="Genomic_DNA"/>
</dbReference>
<comment type="caution">
    <text evidence="4">The sequence shown here is derived from an EMBL/GenBank/DDBJ whole genome shotgun (WGS) entry which is preliminary data.</text>
</comment>
<dbReference type="GO" id="GO:0003677">
    <property type="term" value="F:DNA binding"/>
    <property type="evidence" value="ECO:0007669"/>
    <property type="project" value="UniProtKB-UniRule"/>
</dbReference>
<gene>
    <name evidence="4" type="ORF">GH810_06425</name>
</gene>
<dbReference type="Proteomes" id="UP000616595">
    <property type="component" value="Unassembled WGS sequence"/>
</dbReference>
<dbReference type="InterPro" id="IPR009057">
    <property type="entry name" value="Homeodomain-like_sf"/>
</dbReference>
<evidence type="ECO:0000256" key="2">
    <source>
        <dbReference type="PROSITE-ProRule" id="PRU00335"/>
    </source>
</evidence>
<dbReference type="InterPro" id="IPR050624">
    <property type="entry name" value="HTH-type_Tx_Regulator"/>
</dbReference>
<organism evidence="4 5">
    <name type="scientific">Acetobacterium paludosum</name>
    <dbReference type="NCBI Taxonomy" id="52693"/>
    <lineage>
        <taxon>Bacteria</taxon>
        <taxon>Bacillati</taxon>
        <taxon>Bacillota</taxon>
        <taxon>Clostridia</taxon>
        <taxon>Eubacteriales</taxon>
        <taxon>Eubacteriaceae</taxon>
        <taxon>Acetobacterium</taxon>
    </lineage>
</organism>
<dbReference type="PANTHER" id="PTHR43479:SF11">
    <property type="entry name" value="ACREF_ENVCD OPERON REPRESSOR-RELATED"/>
    <property type="match status" value="1"/>
</dbReference>
<evidence type="ECO:0000313" key="4">
    <source>
        <dbReference type="EMBL" id="MBC3887943.1"/>
    </source>
</evidence>
<feature type="domain" description="HTH tetR-type" evidence="3">
    <location>
        <begin position="37"/>
        <end position="97"/>
    </location>
</feature>
<dbReference type="Gene3D" id="1.10.357.10">
    <property type="entry name" value="Tetracycline Repressor, domain 2"/>
    <property type="match status" value="1"/>
</dbReference>
<evidence type="ECO:0000259" key="3">
    <source>
        <dbReference type="PROSITE" id="PS50977"/>
    </source>
</evidence>
<dbReference type="Pfam" id="PF00440">
    <property type="entry name" value="TetR_N"/>
    <property type="match status" value="1"/>
</dbReference>
<dbReference type="PANTHER" id="PTHR43479">
    <property type="entry name" value="ACREF/ENVCD OPERON REPRESSOR-RELATED"/>
    <property type="match status" value="1"/>
</dbReference>
<reference evidence="4" key="1">
    <citation type="submission" date="2019-10" db="EMBL/GenBank/DDBJ databases">
        <authorList>
            <person name="Ross D.E."/>
            <person name="Gulliver D."/>
        </authorList>
    </citation>
    <scope>NUCLEOTIDE SEQUENCE</scope>
    <source>
        <strain evidence="4">DER-2019</strain>
    </source>
</reference>
<reference evidence="4" key="2">
    <citation type="submission" date="2020-10" db="EMBL/GenBank/DDBJ databases">
        <title>Comparative genomics of the Acetobacterium genus.</title>
        <authorList>
            <person name="Marshall C."/>
            <person name="May H."/>
            <person name="Norman S."/>
        </authorList>
    </citation>
    <scope>NUCLEOTIDE SEQUENCE</scope>
    <source>
        <strain evidence="4">DER-2019</strain>
    </source>
</reference>
<dbReference type="SUPFAM" id="SSF48498">
    <property type="entry name" value="Tetracyclin repressor-like, C-terminal domain"/>
    <property type="match status" value="1"/>
</dbReference>
<sequence>MILLTIIVQNDILNKNSIYHFGGVMARTKEQNEKMRVTRKEKIRNAALLQFVKQGLFATRIQDIAAEAGIAQGLLYHYYASKDEIFVDLINDALDKTIEASYSVRDMEIDPGEKIRFALERLIDTIENSRTFLDTCRLISQASNSTAIPQEARDLIQEKRNIPYQVIEIIMEAGQKEGTIIAGDPKMLSIFFWTSINGLAIYYSTNNNREVKLDYRVLSSMFLIEREREVEK</sequence>
<dbReference type="InterPro" id="IPR036271">
    <property type="entry name" value="Tet_transcr_reg_TetR-rel_C_sf"/>
</dbReference>
<dbReference type="SUPFAM" id="SSF46689">
    <property type="entry name" value="Homeodomain-like"/>
    <property type="match status" value="1"/>
</dbReference>
<dbReference type="InterPro" id="IPR001647">
    <property type="entry name" value="HTH_TetR"/>
</dbReference>
<keyword evidence="5" id="KW-1185">Reference proteome</keyword>
<evidence type="ECO:0000313" key="5">
    <source>
        <dbReference type="Proteomes" id="UP000616595"/>
    </source>
</evidence>
<protein>
    <submittedName>
        <fullName evidence="4">TetR family transcriptional regulator</fullName>
    </submittedName>
</protein>
<dbReference type="PRINTS" id="PR00455">
    <property type="entry name" value="HTHTETR"/>
</dbReference>
<proteinExistence type="predicted"/>